<dbReference type="PANTHER" id="PTHR35043">
    <property type="entry name" value="TRANSCRIPTION FACTOR DOMAIN-CONTAINING PROTEIN"/>
    <property type="match status" value="1"/>
</dbReference>
<feature type="transmembrane region" description="Helical" evidence="1">
    <location>
        <begin position="272"/>
        <end position="293"/>
    </location>
</feature>
<organism evidence="2 3">
    <name type="scientific">Rhynchosporium graminicola</name>
    <dbReference type="NCBI Taxonomy" id="2792576"/>
    <lineage>
        <taxon>Eukaryota</taxon>
        <taxon>Fungi</taxon>
        <taxon>Dikarya</taxon>
        <taxon>Ascomycota</taxon>
        <taxon>Pezizomycotina</taxon>
        <taxon>Leotiomycetes</taxon>
        <taxon>Helotiales</taxon>
        <taxon>Ploettnerulaceae</taxon>
        <taxon>Rhynchosporium</taxon>
    </lineage>
</organism>
<dbReference type="STRING" id="914237.A0A1E1KVN1"/>
<keyword evidence="1" id="KW-0472">Membrane</keyword>
<keyword evidence="1" id="KW-1133">Transmembrane helix</keyword>
<feature type="transmembrane region" description="Helical" evidence="1">
    <location>
        <begin position="178"/>
        <end position="197"/>
    </location>
</feature>
<evidence type="ECO:0000256" key="1">
    <source>
        <dbReference type="SAM" id="Phobius"/>
    </source>
</evidence>
<feature type="transmembrane region" description="Helical" evidence="1">
    <location>
        <begin position="370"/>
        <end position="389"/>
    </location>
</feature>
<keyword evidence="3" id="KW-1185">Reference proteome</keyword>
<accession>A0A1E1KVN1</accession>
<dbReference type="InParanoid" id="A0A1E1KVN1"/>
<gene>
    <name evidence="2" type="ORF">RCO7_11055</name>
</gene>
<evidence type="ECO:0000313" key="2">
    <source>
        <dbReference type="EMBL" id="CZT02216.1"/>
    </source>
</evidence>
<dbReference type="PANTHER" id="PTHR35043:SF8">
    <property type="entry name" value="DUF4220 DOMAIN-CONTAINING PROTEIN"/>
    <property type="match status" value="1"/>
</dbReference>
<sequence length="415" mass="47200">MEQLTHGWASQPDSRGTLDIVWSSLLTVFLCTWTVLCLNLPARTDSYFKFMLRKLRWMLLATIGPEFVLSFAIGQWASANRSVKDFDDPRWTMRHAFFADMGGFVLQPRESVPLPVNAKQLHWLVSHGYTSIPAIEQKDISDKSKADGFAKFITIFQVSWFILATLSRGIQHLAITTFELSAIAIVAGTLVTFLCWLNKPLDLVVPIIIDIVASISEILIQAGDQAKMPYTQTPLDFIDNQGPSWSTDVMSKVSIKTGPQQRPLERLGNDRIPHLTTPVTIVLFVLTFIYSGIHMVDWNFSFPSPEEKLLWRICSTILVVTTVLFWVVDRSDTWHRHGLWGFWLRQLTSSKGAIVEPPVRGEYRVSWIQMAVNGLLMVTYTLARIYLMVEVFVGLRALPETAFVNVEWINFIPHV</sequence>
<dbReference type="Proteomes" id="UP000178129">
    <property type="component" value="Unassembled WGS sequence"/>
</dbReference>
<comment type="caution">
    <text evidence="2">The sequence shown here is derived from an EMBL/GenBank/DDBJ whole genome shotgun (WGS) entry which is preliminary data.</text>
</comment>
<feature type="transmembrane region" description="Helical" evidence="1">
    <location>
        <begin position="20"/>
        <end position="38"/>
    </location>
</feature>
<name>A0A1E1KVN1_9HELO</name>
<keyword evidence="1" id="KW-0812">Transmembrane</keyword>
<reference evidence="3" key="1">
    <citation type="submission" date="2016-03" db="EMBL/GenBank/DDBJ databases">
        <authorList>
            <person name="Ploux O."/>
        </authorList>
    </citation>
    <scope>NUCLEOTIDE SEQUENCE [LARGE SCALE GENOMIC DNA]</scope>
    <source>
        <strain evidence="3">UK7</strain>
    </source>
</reference>
<dbReference type="AlphaFoldDB" id="A0A1E1KVN1"/>
<dbReference type="EMBL" id="FJUW01000024">
    <property type="protein sequence ID" value="CZT02216.1"/>
    <property type="molecule type" value="Genomic_DNA"/>
</dbReference>
<feature type="transmembrane region" description="Helical" evidence="1">
    <location>
        <begin position="58"/>
        <end position="77"/>
    </location>
</feature>
<feature type="transmembrane region" description="Helical" evidence="1">
    <location>
        <begin position="309"/>
        <end position="328"/>
    </location>
</feature>
<proteinExistence type="predicted"/>
<protein>
    <submittedName>
        <fullName evidence="2">Uncharacterized protein</fullName>
    </submittedName>
</protein>
<evidence type="ECO:0000313" key="3">
    <source>
        <dbReference type="Proteomes" id="UP000178129"/>
    </source>
</evidence>